<dbReference type="PANTHER" id="PTHR30055">
    <property type="entry name" value="HTH-TYPE TRANSCRIPTIONAL REGULATOR RUTR"/>
    <property type="match status" value="1"/>
</dbReference>
<dbReference type="PROSITE" id="PS50977">
    <property type="entry name" value="HTH_TETR_2"/>
    <property type="match status" value="1"/>
</dbReference>
<evidence type="ECO:0000256" key="1">
    <source>
        <dbReference type="ARBA" id="ARBA00023015"/>
    </source>
</evidence>
<evidence type="ECO:0000313" key="6">
    <source>
        <dbReference type="EMBL" id="CAB3750229.1"/>
    </source>
</evidence>
<dbReference type="InterPro" id="IPR036271">
    <property type="entry name" value="Tet_transcr_reg_TetR-rel_C_sf"/>
</dbReference>
<sequence>MSRNPGNQKAGYHHGNLRQAVLDLSFAALEHANGRDLSVRHLATQLGVSDSAVYRHFVNKEALLVALVVEGFRRLTQAQVDAFAAEISRGASARDAFRAGGLAHVKFAHAHAELFRLMYGGFAVQHRDDAELVQARRENSEVTTQAIRRMVGTTIDEQQIRAFSVGVRSFVHGFAVLWIDGHLEGGVADIEALAEAAFEFSMHAFPDSAR</sequence>
<keyword evidence="8" id="KW-1185">Reference proteome</keyword>
<evidence type="ECO:0000313" key="9">
    <source>
        <dbReference type="Proteomes" id="UP000494135"/>
    </source>
</evidence>
<protein>
    <recommendedName>
        <fullName evidence="5">HTH tetR-type domain-containing protein</fullName>
    </recommendedName>
</protein>
<dbReference type="SUPFAM" id="SSF48498">
    <property type="entry name" value="Tetracyclin repressor-like, C-terminal domain"/>
    <property type="match status" value="1"/>
</dbReference>
<evidence type="ECO:0000256" key="2">
    <source>
        <dbReference type="ARBA" id="ARBA00023125"/>
    </source>
</evidence>
<dbReference type="OrthoDB" id="5293556at2"/>
<evidence type="ECO:0000313" key="8">
    <source>
        <dbReference type="Proteomes" id="UP000193146"/>
    </source>
</evidence>
<evidence type="ECO:0000259" key="5">
    <source>
        <dbReference type="PROSITE" id="PS50977"/>
    </source>
</evidence>
<evidence type="ECO:0000313" key="7">
    <source>
        <dbReference type="EMBL" id="ORT88278.1"/>
    </source>
</evidence>
<keyword evidence="2 4" id="KW-0238">DNA-binding</keyword>
<accession>A0A1X1PMR3</accession>
<reference evidence="7 8" key="1">
    <citation type="submission" date="2017-04" db="EMBL/GenBank/DDBJ databases">
        <title>Burkholderia puraquae sp. nov., a novel Burkholderia cepacia complex species from hospital setting samples.</title>
        <authorList>
            <person name="Martina P."/>
            <person name="Leguizamon M."/>
            <person name="Prieto C."/>
            <person name="Sousa S."/>
            <person name="Montanaro P."/>
            <person name="Draghi W."/>
            <person name="Staembler M."/>
            <person name="Bettiol M."/>
            <person name="Figoli C."/>
            <person name="Palau J."/>
            <person name="Alvarez F."/>
            <person name="Benetti S."/>
            <person name="Anchat E."/>
            <person name="Vescina C."/>
            <person name="Ferreras J."/>
            <person name="Lasch P."/>
            <person name="Lagares A."/>
            <person name="Zorreguieta A."/>
            <person name="Yantorno O."/>
            <person name="Bosch A."/>
        </authorList>
    </citation>
    <scope>NUCLEOTIDE SEQUENCE [LARGE SCALE GENOMIC DNA]</scope>
    <source>
        <strain evidence="7 8">CAMPA 1040</strain>
    </source>
</reference>
<dbReference type="GO" id="GO:0003700">
    <property type="term" value="F:DNA-binding transcription factor activity"/>
    <property type="evidence" value="ECO:0007669"/>
    <property type="project" value="TreeGrafter"/>
</dbReference>
<dbReference type="SUPFAM" id="SSF46689">
    <property type="entry name" value="Homeodomain-like"/>
    <property type="match status" value="1"/>
</dbReference>
<evidence type="ECO:0000256" key="3">
    <source>
        <dbReference type="ARBA" id="ARBA00023163"/>
    </source>
</evidence>
<evidence type="ECO:0000256" key="4">
    <source>
        <dbReference type="PROSITE-ProRule" id="PRU00335"/>
    </source>
</evidence>
<dbReference type="InterPro" id="IPR050109">
    <property type="entry name" value="HTH-type_TetR-like_transc_reg"/>
</dbReference>
<keyword evidence="1" id="KW-0805">Transcription regulation</keyword>
<reference evidence="6 9" key="2">
    <citation type="submission" date="2020-04" db="EMBL/GenBank/DDBJ databases">
        <authorList>
            <person name="De Canck E."/>
        </authorList>
    </citation>
    <scope>NUCLEOTIDE SEQUENCE [LARGE SCALE GENOMIC DNA]</scope>
    <source>
        <strain evidence="6 9">LMG 29660</strain>
    </source>
</reference>
<feature type="DNA-binding region" description="H-T-H motif" evidence="4">
    <location>
        <begin position="38"/>
        <end position="57"/>
    </location>
</feature>
<dbReference type="EMBL" id="CADIKG010000002">
    <property type="protein sequence ID" value="CAB3750229.1"/>
    <property type="molecule type" value="Genomic_DNA"/>
</dbReference>
<proteinExistence type="predicted"/>
<gene>
    <name evidence="7" type="ORF">B7G54_06685</name>
    <name evidence="6" type="ORF">LMG29660_01201</name>
</gene>
<dbReference type="Pfam" id="PF00440">
    <property type="entry name" value="TetR_N"/>
    <property type="match status" value="1"/>
</dbReference>
<dbReference type="InterPro" id="IPR009057">
    <property type="entry name" value="Homeodomain-like_sf"/>
</dbReference>
<dbReference type="GO" id="GO:0000976">
    <property type="term" value="F:transcription cis-regulatory region binding"/>
    <property type="evidence" value="ECO:0007669"/>
    <property type="project" value="TreeGrafter"/>
</dbReference>
<feature type="domain" description="HTH tetR-type" evidence="5">
    <location>
        <begin position="15"/>
        <end position="75"/>
    </location>
</feature>
<dbReference type="InterPro" id="IPR001647">
    <property type="entry name" value="HTH_TetR"/>
</dbReference>
<organism evidence="7 8">
    <name type="scientific">Burkholderia puraquae</name>
    <dbReference type="NCBI Taxonomy" id="1904757"/>
    <lineage>
        <taxon>Bacteria</taxon>
        <taxon>Pseudomonadati</taxon>
        <taxon>Pseudomonadota</taxon>
        <taxon>Betaproteobacteria</taxon>
        <taxon>Burkholderiales</taxon>
        <taxon>Burkholderiaceae</taxon>
        <taxon>Burkholderia</taxon>
        <taxon>Burkholderia cepacia complex</taxon>
    </lineage>
</organism>
<dbReference type="Proteomes" id="UP000193146">
    <property type="component" value="Unassembled WGS sequence"/>
</dbReference>
<dbReference type="Gene3D" id="1.10.357.10">
    <property type="entry name" value="Tetracycline Repressor, domain 2"/>
    <property type="match status" value="1"/>
</dbReference>
<dbReference type="EMBL" id="NBYX01000002">
    <property type="protein sequence ID" value="ORT88278.1"/>
    <property type="molecule type" value="Genomic_DNA"/>
</dbReference>
<keyword evidence="3" id="KW-0804">Transcription</keyword>
<name>A0A1X1PMR3_9BURK</name>
<dbReference type="PANTHER" id="PTHR30055:SF239">
    <property type="entry name" value="TRANSCRIPTIONAL REGULATORY PROTEIN"/>
    <property type="match status" value="1"/>
</dbReference>
<dbReference type="Proteomes" id="UP000494135">
    <property type="component" value="Unassembled WGS sequence"/>
</dbReference>
<dbReference type="Pfam" id="PF13305">
    <property type="entry name" value="TetR_C_33"/>
    <property type="match status" value="1"/>
</dbReference>
<dbReference type="InterPro" id="IPR025996">
    <property type="entry name" value="MT1864/Rv1816-like_C"/>
</dbReference>
<dbReference type="AlphaFoldDB" id="A0A1X1PMR3"/>